<dbReference type="CDD" id="cd06815">
    <property type="entry name" value="PLPDE_III_AR_like_1"/>
    <property type="match status" value="1"/>
</dbReference>
<dbReference type="InterPro" id="IPR000821">
    <property type="entry name" value="Ala_racemase"/>
</dbReference>
<name>A0A4R6Q137_9FIRM</name>
<dbReference type="Pfam" id="PF01168">
    <property type="entry name" value="Ala_racemase_N"/>
    <property type="match status" value="1"/>
</dbReference>
<reference evidence="5 6" key="1">
    <citation type="submission" date="2019-03" db="EMBL/GenBank/DDBJ databases">
        <title>Genomic Encyclopedia of Type Strains, Phase IV (KMG-IV): sequencing the most valuable type-strain genomes for metagenomic binning, comparative biology and taxonomic classification.</title>
        <authorList>
            <person name="Goeker M."/>
        </authorList>
    </citation>
    <scope>NUCLEOTIDE SEQUENCE [LARGE SCALE GENOMIC DNA]</scope>
    <source>
        <strain evidence="5 6">DSM 28287</strain>
    </source>
</reference>
<dbReference type="PANTHER" id="PTHR30511">
    <property type="entry name" value="ALANINE RACEMASE"/>
    <property type="match status" value="1"/>
</dbReference>
<comment type="cofactor">
    <cofactor evidence="1">
        <name>pyridoxal 5'-phosphate</name>
        <dbReference type="ChEBI" id="CHEBI:597326"/>
    </cofactor>
</comment>
<dbReference type="SUPFAM" id="SSF51419">
    <property type="entry name" value="PLP-binding barrel"/>
    <property type="match status" value="1"/>
</dbReference>
<proteinExistence type="predicted"/>
<dbReference type="Gene3D" id="3.20.20.10">
    <property type="entry name" value="Alanine racemase"/>
    <property type="match status" value="1"/>
</dbReference>
<evidence type="ECO:0000313" key="6">
    <source>
        <dbReference type="Proteomes" id="UP000295500"/>
    </source>
</evidence>
<dbReference type="EMBL" id="SNXO01000023">
    <property type="protein sequence ID" value="TDP53692.1"/>
    <property type="molecule type" value="Genomic_DNA"/>
</dbReference>
<dbReference type="GO" id="GO:0005829">
    <property type="term" value="C:cytosol"/>
    <property type="evidence" value="ECO:0007669"/>
    <property type="project" value="TreeGrafter"/>
</dbReference>
<evidence type="ECO:0000256" key="3">
    <source>
        <dbReference type="ARBA" id="ARBA00023235"/>
    </source>
</evidence>
<dbReference type="AlphaFoldDB" id="A0A4R6Q137"/>
<organism evidence="5 6">
    <name type="scientific">Aminicella lysinilytica</name>
    <dbReference type="NCBI Taxonomy" id="433323"/>
    <lineage>
        <taxon>Bacteria</taxon>
        <taxon>Bacillati</taxon>
        <taxon>Bacillota</taxon>
        <taxon>Clostridia</taxon>
        <taxon>Peptostreptococcales</taxon>
        <taxon>Anaerovoracaceae</taxon>
        <taxon>Aminicella</taxon>
    </lineage>
</organism>
<gene>
    <name evidence="5" type="ORF">EV211_1237</name>
</gene>
<dbReference type="OrthoDB" id="504078at2"/>
<sequence>MNTRYPRVEINLSHLKENAEFVVGKCAEQGIDVFGVIKGTTGIPECARQFADGGCKGIASSRLEQIEDTRAFGVDKPYLLLRVPMLSEVEDVVRLTDYSLNSELVVLEALNKEAARQGKIHKVILMADVGDLREGFWDKDEMADVAVKVEKEMDNLELAGVGTNVGCYGSLLPTVEKLEELVAIAENIEAKIGRKLEYISGGGTSSFMRVLDGNIPERINHLRIGEVILLALDLSLYYGYDLSAMHQDVYTLKAEVIEVKTKPSVPVGELGVDAFGHTPEYPEKGMRRKVLLGMGKVDFGSIEEIFPRDPGIEILGASSDHTILDVTDSKVDYKVGDIVEFTINYASIVYVTNCRNVRRVFV</sequence>
<dbReference type="InterPro" id="IPR029066">
    <property type="entry name" value="PLP-binding_barrel"/>
</dbReference>
<feature type="domain" description="Alanine racemase N-terminal" evidence="4">
    <location>
        <begin position="10"/>
        <end position="228"/>
    </location>
</feature>
<dbReference type="Proteomes" id="UP000295500">
    <property type="component" value="Unassembled WGS sequence"/>
</dbReference>
<keyword evidence="2" id="KW-0663">Pyridoxal phosphate</keyword>
<dbReference type="GO" id="GO:0030170">
    <property type="term" value="F:pyridoxal phosphate binding"/>
    <property type="evidence" value="ECO:0007669"/>
    <property type="project" value="TreeGrafter"/>
</dbReference>
<dbReference type="InterPro" id="IPR001608">
    <property type="entry name" value="Ala_racemase_N"/>
</dbReference>
<dbReference type="PANTHER" id="PTHR30511:SF3">
    <property type="entry name" value="LYSINE RACEMASE"/>
    <property type="match status" value="1"/>
</dbReference>
<evidence type="ECO:0000313" key="5">
    <source>
        <dbReference type="EMBL" id="TDP53692.1"/>
    </source>
</evidence>
<protein>
    <submittedName>
        <fullName evidence="5">Putative amino acid racemase</fullName>
    </submittedName>
</protein>
<comment type="caution">
    <text evidence="5">The sequence shown here is derived from an EMBL/GenBank/DDBJ whole genome shotgun (WGS) entry which is preliminary data.</text>
</comment>
<dbReference type="GO" id="GO:0008784">
    <property type="term" value="F:alanine racemase activity"/>
    <property type="evidence" value="ECO:0007669"/>
    <property type="project" value="TreeGrafter"/>
</dbReference>
<keyword evidence="3" id="KW-0413">Isomerase</keyword>
<evidence type="ECO:0000256" key="1">
    <source>
        <dbReference type="ARBA" id="ARBA00001933"/>
    </source>
</evidence>
<accession>A0A4R6Q137</accession>
<keyword evidence="6" id="KW-1185">Reference proteome</keyword>
<dbReference type="RefSeq" id="WP_133528694.1">
    <property type="nucleotide sequence ID" value="NZ_SNXO01000023.1"/>
</dbReference>
<evidence type="ECO:0000256" key="2">
    <source>
        <dbReference type="ARBA" id="ARBA00022898"/>
    </source>
</evidence>
<evidence type="ECO:0000259" key="4">
    <source>
        <dbReference type="Pfam" id="PF01168"/>
    </source>
</evidence>